<dbReference type="CDD" id="cd05471">
    <property type="entry name" value="pepsin_like"/>
    <property type="match status" value="1"/>
</dbReference>
<feature type="chain" id="PRO_5001645588" description="Peptidase A1 domain-containing protein" evidence="8">
    <location>
        <begin position="21"/>
        <end position="402"/>
    </location>
</feature>
<keyword evidence="11" id="KW-1185">Reference proteome</keyword>
<dbReference type="OrthoDB" id="771136at2759"/>
<dbReference type="EMBL" id="KL142411">
    <property type="protein sequence ID" value="KDR68011.1"/>
    <property type="molecule type" value="Genomic_DNA"/>
</dbReference>
<dbReference type="InterPro" id="IPR034164">
    <property type="entry name" value="Pepsin-like_dom"/>
</dbReference>
<evidence type="ECO:0000256" key="4">
    <source>
        <dbReference type="ARBA" id="ARBA00022801"/>
    </source>
</evidence>
<feature type="active site" evidence="5">
    <location>
        <position position="296"/>
    </location>
</feature>
<keyword evidence="6" id="KW-1015">Disulfide bond</keyword>
<keyword evidence="3 7" id="KW-0064">Aspartyl protease</keyword>
<evidence type="ECO:0000259" key="9">
    <source>
        <dbReference type="PROSITE" id="PS51767"/>
    </source>
</evidence>
<evidence type="ECO:0000256" key="5">
    <source>
        <dbReference type="PIRSR" id="PIRSR601461-1"/>
    </source>
</evidence>
<evidence type="ECO:0000313" key="11">
    <source>
        <dbReference type="Proteomes" id="UP000027222"/>
    </source>
</evidence>
<dbReference type="InterPro" id="IPR001969">
    <property type="entry name" value="Aspartic_peptidase_AS"/>
</dbReference>
<sequence>MLSNHLISAVLLSLTTYASAAPQTNGPAGQTIALKKRAHTHNSLAEWGVWAKNHREGLEAKYGNPKHDKRGTGTNLLVNQNGDSSYYGSVAIGTPPTSYNVILDTGSSDLWIADSSCTSGCGNVPTFNPSTSSTFQNQSTPFSITYGSGQAAGSLGSDVVQMAGFSVQNQIFAVCDQVSSGLLTDPVSGLLGLAFQTIAASKAKPLWQTLVDSGSWDSPLMAFQLTRFLNDSSAQTEEAGGSFTMGFTNSSLFTGDIDYVNMPVQGSYWILPMTSLTVQGNSISLPSGQDSYAAIDTGTTLVGGPAQYIAQIFAQIPGSQLGTGNFENYYTYPCDTSVTVSLSFGGQSWSISPADFQLSRLTRNTCLGSFFVLTTGSSAPSWIVGDTFLVRLLGHFHSRHVY</sequence>
<comment type="similarity">
    <text evidence="1 7">Belongs to the peptidase A1 family.</text>
</comment>
<dbReference type="Proteomes" id="UP000027222">
    <property type="component" value="Unassembled WGS sequence"/>
</dbReference>
<dbReference type="GO" id="GO:0004190">
    <property type="term" value="F:aspartic-type endopeptidase activity"/>
    <property type="evidence" value="ECO:0007669"/>
    <property type="project" value="UniProtKB-KW"/>
</dbReference>
<dbReference type="PRINTS" id="PR00792">
    <property type="entry name" value="PEPSIN"/>
</dbReference>
<keyword evidence="2 7" id="KW-0645">Protease</keyword>
<feature type="signal peptide" evidence="8">
    <location>
        <begin position="1"/>
        <end position="20"/>
    </location>
</feature>
<dbReference type="HOGENOM" id="CLU_013253_1_2_1"/>
<proteinExistence type="inferred from homology"/>
<dbReference type="Pfam" id="PF00026">
    <property type="entry name" value="Asp"/>
    <property type="match status" value="1"/>
</dbReference>
<dbReference type="AlphaFoldDB" id="A0A067SAX8"/>
<evidence type="ECO:0000256" key="1">
    <source>
        <dbReference type="ARBA" id="ARBA00007447"/>
    </source>
</evidence>
<evidence type="ECO:0000256" key="2">
    <source>
        <dbReference type="ARBA" id="ARBA00022670"/>
    </source>
</evidence>
<dbReference type="PANTHER" id="PTHR47966:SF6">
    <property type="entry name" value="PEPTIDASE A1 DOMAIN-CONTAINING PROTEIN"/>
    <property type="match status" value="1"/>
</dbReference>
<dbReference type="PANTHER" id="PTHR47966">
    <property type="entry name" value="BETA-SITE APP-CLEAVING ENZYME, ISOFORM A-RELATED"/>
    <property type="match status" value="1"/>
</dbReference>
<dbReference type="InterPro" id="IPR001461">
    <property type="entry name" value="Aspartic_peptidase_A1"/>
</dbReference>
<keyword evidence="4 7" id="KW-0378">Hydrolase</keyword>
<dbReference type="InterPro" id="IPR033121">
    <property type="entry name" value="PEPTIDASE_A1"/>
</dbReference>
<dbReference type="PROSITE" id="PS51767">
    <property type="entry name" value="PEPTIDASE_A1"/>
    <property type="match status" value="1"/>
</dbReference>
<organism evidence="10 11">
    <name type="scientific">Galerina marginata (strain CBS 339.88)</name>
    <dbReference type="NCBI Taxonomy" id="685588"/>
    <lineage>
        <taxon>Eukaryota</taxon>
        <taxon>Fungi</taxon>
        <taxon>Dikarya</taxon>
        <taxon>Basidiomycota</taxon>
        <taxon>Agaricomycotina</taxon>
        <taxon>Agaricomycetes</taxon>
        <taxon>Agaricomycetidae</taxon>
        <taxon>Agaricales</taxon>
        <taxon>Agaricineae</taxon>
        <taxon>Strophariaceae</taxon>
        <taxon>Galerina</taxon>
    </lineage>
</organism>
<evidence type="ECO:0000256" key="6">
    <source>
        <dbReference type="PIRSR" id="PIRSR601461-2"/>
    </source>
</evidence>
<evidence type="ECO:0000256" key="3">
    <source>
        <dbReference type="ARBA" id="ARBA00022750"/>
    </source>
</evidence>
<dbReference type="SUPFAM" id="SSF50630">
    <property type="entry name" value="Acid proteases"/>
    <property type="match status" value="1"/>
</dbReference>
<name>A0A067SAX8_GALM3</name>
<evidence type="ECO:0000313" key="10">
    <source>
        <dbReference type="EMBL" id="KDR68011.1"/>
    </source>
</evidence>
<accession>A0A067SAX8</accession>
<reference evidence="11" key="1">
    <citation type="journal article" date="2014" name="Proc. Natl. Acad. Sci. U.S.A.">
        <title>Extensive sampling of basidiomycete genomes demonstrates inadequacy of the white-rot/brown-rot paradigm for wood decay fungi.</title>
        <authorList>
            <person name="Riley R."/>
            <person name="Salamov A.A."/>
            <person name="Brown D.W."/>
            <person name="Nagy L.G."/>
            <person name="Floudas D."/>
            <person name="Held B.W."/>
            <person name="Levasseur A."/>
            <person name="Lombard V."/>
            <person name="Morin E."/>
            <person name="Otillar R."/>
            <person name="Lindquist E.A."/>
            <person name="Sun H."/>
            <person name="LaButti K.M."/>
            <person name="Schmutz J."/>
            <person name="Jabbour D."/>
            <person name="Luo H."/>
            <person name="Baker S.E."/>
            <person name="Pisabarro A.G."/>
            <person name="Walton J.D."/>
            <person name="Blanchette R.A."/>
            <person name="Henrissat B."/>
            <person name="Martin F."/>
            <person name="Cullen D."/>
            <person name="Hibbett D.S."/>
            <person name="Grigoriev I.V."/>
        </authorList>
    </citation>
    <scope>NUCLEOTIDE SEQUENCE [LARGE SCALE GENOMIC DNA]</scope>
    <source>
        <strain evidence="11">CBS 339.88</strain>
    </source>
</reference>
<dbReference type="InterPro" id="IPR021109">
    <property type="entry name" value="Peptidase_aspartic_dom_sf"/>
</dbReference>
<gene>
    <name evidence="10" type="ORF">GALMADRAFT_272857</name>
</gene>
<evidence type="ECO:0000256" key="8">
    <source>
        <dbReference type="SAM" id="SignalP"/>
    </source>
</evidence>
<evidence type="ECO:0000256" key="7">
    <source>
        <dbReference type="RuleBase" id="RU000454"/>
    </source>
</evidence>
<dbReference type="Gene3D" id="2.40.70.10">
    <property type="entry name" value="Acid Proteases"/>
    <property type="match status" value="2"/>
</dbReference>
<dbReference type="GO" id="GO:0006508">
    <property type="term" value="P:proteolysis"/>
    <property type="evidence" value="ECO:0007669"/>
    <property type="project" value="UniProtKB-KW"/>
</dbReference>
<protein>
    <recommendedName>
        <fullName evidence="9">Peptidase A1 domain-containing protein</fullName>
    </recommendedName>
</protein>
<keyword evidence="8" id="KW-0732">Signal</keyword>
<feature type="disulfide bond" evidence="6">
    <location>
        <begin position="117"/>
        <end position="121"/>
    </location>
</feature>
<feature type="active site" evidence="5">
    <location>
        <position position="104"/>
    </location>
</feature>
<dbReference type="FunFam" id="2.40.70.10:FF:000115">
    <property type="entry name" value="Lysosomal aspartic protease"/>
    <property type="match status" value="1"/>
</dbReference>
<dbReference type="PROSITE" id="PS00141">
    <property type="entry name" value="ASP_PROTEASE"/>
    <property type="match status" value="1"/>
</dbReference>
<feature type="domain" description="Peptidase A1" evidence="9">
    <location>
        <begin position="86"/>
        <end position="402"/>
    </location>
</feature>